<accession>A0A1X6PI70</accession>
<gene>
    <name evidence="2" type="ORF">BU14_0052s0052</name>
</gene>
<dbReference type="EMBL" id="KV918775">
    <property type="protein sequence ID" value="OSX80436.1"/>
    <property type="molecule type" value="Genomic_DNA"/>
</dbReference>
<dbReference type="Proteomes" id="UP000218209">
    <property type="component" value="Unassembled WGS sequence"/>
</dbReference>
<dbReference type="AlphaFoldDB" id="A0A1X6PI70"/>
<keyword evidence="3" id="KW-1185">Reference proteome</keyword>
<organism evidence="2 3">
    <name type="scientific">Porphyra umbilicalis</name>
    <name type="common">Purple laver</name>
    <name type="synonym">Red alga</name>
    <dbReference type="NCBI Taxonomy" id="2786"/>
    <lineage>
        <taxon>Eukaryota</taxon>
        <taxon>Rhodophyta</taxon>
        <taxon>Bangiophyceae</taxon>
        <taxon>Bangiales</taxon>
        <taxon>Bangiaceae</taxon>
        <taxon>Porphyra</taxon>
    </lineage>
</organism>
<name>A0A1X6PI70_PORUM</name>
<evidence type="ECO:0000256" key="1">
    <source>
        <dbReference type="SAM" id="MobiDB-lite"/>
    </source>
</evidence>
<evidence type="ECO:0000313" key="2">
    <source>
        <dbReference type="EMBL" id="OSX80436.1"/>
    </source>
</evidence>
<reference evidence="2 3" key="1">
    <citation type="submission" date="2017-03" db="EMBL/GenBank/DDBJ databases">
        <title>WGS assembly of Porphyra umbilicalis.</title>
        <authorList>
            <person name="Brawley S.H."/>
            <person name="Blouin N.A."/>
            <person name="Ficko-Blean E."/>
            <person name="Wheeler G.L."/>
            <person name="Lohr M."/>
            <person name="Goodson H.V."/>
            <person name="Jenkins J.W."/>
            <person name="Blaby-Haas C.E."/>
            <person name="Helliwell K.E."/>
            <person name="Chan C."/>
            <person name="Marriage T."/>
            <person name="Bhattacharya D."/>
            <person name="Klein A.S."/>
            <person name="Badis Y."/>
            <person name="Brodie J."/>
            <person name="Cao Y."/>
            <person name="Collen J."/>
            <person name="Dittami S.M."/>
            <person name="Gachon C.M."/>
            <person name="Green B.R."/>
            <person name="Karpowicz S."/>
            <person name="Kim J.W."/>
            <person name="Kudahl U."/>
            <person name="Lin S."/>
            <person name="Michel G."/>
            <person name="Mittag M."/>
            <person name="Olson B.J."/>
            <person name="Pangilinan J."/>
            <person name="Peng Y."/>
            <person name="Qiu H."/>
            <person name="Shu S."/>
            <person name="Singer J.T."/>
            <person name="Smith A.G."/>
            <person name="Sprecher B.N."/>
            <person name="Wagner V."/>
            <person name="Wang W."/>
            <person name="Wang Z.-Y."/>
            <person name="Yan J."/>
            <person name="Yarish C."/>
            <person name="Zoeuner-Riek S."/>
            <person name="Zhuang Y."/>
            <person name="Zou Y."/>
            <person name="Lindquist E.A."/>
            <person name="Grimwood J."/>
            <person name="Barry K."/>
            <person name="Rokhsar D.S."/>
            <person name="Schmutz J."/>
            <person name="Stiller J.W."/>
            <person name="Grossman A.R."/>
            <person name="Prochnik S.E."/>
        </authorList>
    </citation>
    <scope>NUCLEOTIDE SEQUENCE [LARGE SCALE GENOMIC DNA]</scope>
    <source>
        <strain evidence="2">4086291</strain>
    </source>
</reference>
<sequence length="337" mass="33546">MPPPLDPPPRLDETTAWSALVAAAHVAPRAILTAVLAVAAHAAGGVVPPAPVGWPTGGASWFGRGPAGPRAPAVGAAWTPPPDPFRPLGRVVADVAAQLDAANVTHWLLPGAALRPPGAVSSATAGRSDGGGDSSDSGADPPLVGHLGRHQEVLDLAIPATHLPRLLSRAPDFAASGYELLETHYGWTVCTPAAAGGTVDARHACGSPSVGLFPLSVDAAGRWVNGCCDCAPTVLSSCTKTLCACAVCVWDEAAVRPLRRVAVGGWGGVVGPGGGRGARGGGRRLGGLGRVQRLRGAGGGGGRGGGGAAAVAAIAARGLNGNGRCWTHRWVDDPLAK</sequence>
<feature type="region of interest" description="Disordered" evidence="1">
    <location>
        <begin position="118"/>
        <end position="145"/>
    </location>
</feature>
<evidence type="ECO:0000313" key="3">
    <source>
        <dbReference type="Proteomes" id="UP000218209"/>
    </source>
</evidence>
<proteinExistence type="predicted"/>
<protein>
    <submittedName>
        <fullName evidence="2">Uncharacterized protein</fullName>
    </submittedName>
</protein>